<dbReference type="RefSeq" id="WP_131611563.1">
    <property type="nucleotide sequence ID" value="NZ_SJSM01000022.1"/>
</dbReference>
<dbReference type="InterPro" id="IPR009042">
    <property type="entry name" value="RNA_pol_sigma70_r1_2"/>
</dbReference>
<feature type="domain" description="RNA polymerase sigma-70" evidence="5">
    <location>
        <begin position="78"/>
        <end position="91"/>
    </location>
</feature>
<dbReference type="PROSITE" id="PS00715">
    <property type="entry name" value="SIGMA70_1"/>
    <property type="match status" value="1"/>
</dbReference>
<dbReference type="Gene3D" id="1.10.10.10">
    <property type="entry name" value="Winged helix-like DNA-binding domain superfamily/Winged helix DNA-binding domain"/>
    <property type="match status" value="2"/>
</dbReference>
<proteinExistence type="predicted"/>
<comment type="caution">
    <text evidence="6">The sequence shown here is derived from an EMBL/GenBank/DDBJ whole genome shotgun (WGS) entry which is preliminary data.</text>
</comment>
<dbReference type="NCBIfam" id="TIGR02937">
    <property type="entry name" value="sigma70-ECF"/>
    <property type="match status" value="1"/>
</dbReference>
<dbReference type="Pfam" id="PF04542">
    <property type="entry name" value="Sigma70_r2"/>
    <property type="match status" value="1"/>
</dbReference>
<dbReference type="AlphaFoldDB" id="A0A4R0MNU0"/>
<dbReference type="GO" id="GO:0003677">
    <property type="term" value="F:DNA binding"/>
    <property type="evidence" value="ECO:0007669"/>
    <property type="project" value="UniProtKB-KW"/>
</dbReference>
<dbReference type="InterPro" id="IPR050239">
    <property type="entry name" value="Sigma-70_RNA_pol_init_factors"/>
</dbReference>
<dbReference type="GO" id="GO:0006352">
    <property type="term" value="P:DNA-templated transcription initiation"/>
    <property type="evidence" value="ECO:0007669"/>
    <property type="project" value="InterPro"/>
</dbReference>
<gene>
    <name evidence="6" type="ORF">EZ444_22445</name>
</gene>
<keyword evidence="2" id="KW-0731">Sigma factor</keyword>
<protein>
    <submittedName>
        <fullName evidence="6">RNA polymerase sigma factor RpoD/SigA</fullName>
    </submittedName>
</protein>
<evidence type="ECO:0000256" key="4">
    <source>
        <dbReference type="ARBA" id="ARBA00023163"/>
    </source>
</evidence>
<evidence type="ECO:0000256" key="2">
    <source>
        <dbReference type="ARBA" id="ARBA00023082"/>
    </source>
</evidence>
<dbReference type="InterPro" id="IPR007624">
    <property type="entry name" value="RNA_pol_sigma70_r3"/>
</dbReference>
<dbReference type="InterPro" id="IPR007627">
    <property type="entry name" value="RNA_pol_sigma70_r2"/>
</dbReference>
<evidence type="ECO:0000259" key="5">
    <source>
        <dbReference type="PROSITE" id="PS00715"/>
    </source>
</evidence>
<evidence type="ECO:0000313" key="7">
    <source>
        <dbReference type="Proteomes" id="UP000291117"/>
    </source>
</evidence>
<dbReference type="Pfam" id="PF04539">
    <property type="entry name" value="Sigma70_r3"/>
    <property type="match status" value="1"/>
</dbReference>
<evidence type="ECO:0000256" key="3">
    <source>
        <dbReference type="ARBA" id="ARBA00023125"/>
    </source>
</evidence>
<dbReference type="InterPro" id="IPR036388">
    <property type="entry name" value="WH-like_DNA-bd_sf"/>
</dbReference>
<name>A0A4R0MNU0_9SPHI</name>
<keyword evidence="7" id="KW-1185">Reference proteome</keyword>
<organism evidence="6 7">
    <name type="scientific">Pedobacter hiemivivus</name>
    <dbReference type="NCBI Taxonomy" id="2530454"/>
    <lineage>
        <taxon>Bacteria</taxon>
        <taxon>Pseudomonadati</taxon>
        <taxon>Bacteroidota</taxon>
        <taxon>Sphingobacteriia</taxon>
        <taxon>Sphingobacteriales</taxon>
        <taxon>Sphingobacteriaceae</taxon>
        <taxon>Pedobacter</taxon>
    </lineage>
</organism>
<dbReference type="OrthoDB" id="9809557at2"/>
<accession>A0A4R0MNU0</accession>
<dbReference type="InterPro" id="IPR013325">
    <property type="entry name" value="RNA_pol_sigma_r2"/>
</dbReference>
<dbReference type="Gene3D" id="1.10.601.10">
    <property type="entry name" value="RNA Polymerase Primary Sigma Factor"/>
    <property type="match status" value="1"/>
</dbReference>
<dbReference type="InterPro" id="IPR000943">
    <property type="entry name" value="RNA_pol_sigma70"/>
</dbReference>
<dbReference type="InterPro" id="IPR014284">
    <property type="entry name" value="RNA_pol_sigma-70_dom"/>
</dbReference>
<dbReference type="SUPFAM" id="SSF88946">
    <property type="entry name" value="Sigma2 domain of RNA polymerase sigma factors"/>
    <property type="match status" value="1"/>
</dbReference>
<dbReference type="PRINTS" id="PR00046">
    <property type="entry name" value="SIGMA70FCT"/>
</dbReference>
<dbReference type="InterPro" id="IPR013324">
    <property type="entry name" value="RNA_pol_sigma_r3/r4-like"/>
</dbReference>
<keyword evidence="3" id="KW-0238">DNA-binding</keyword>
<dbReference type="PANTHER" id="PTHR30603">
    <property type="entry name" value="RNA POLYMERASE SIGMA FACTOR RPO"/>
    <property type="match status" value="1"/>
</dbReference>
<reference evidence="6 7" key="1">
    <citation type="submission" date="2019-02" db="EMBL/GenBank/DDBJ databases">
        <title>Pedobacter sp. RP-3-8 sp. nov., isolated from Arctic soil.</title>
        <authorList>
            <person name="Dahal R.H."/>
        </authorList>
    </citation>
    <scope>NUCLEOTIDE SEQUENCE [LARGE SCALE GENOMIC DNA]</scope>
    <source>
        <strain evidence="6 7">RP-3-8</strain>
    </source>
</reference>
<sequence>MKQFRVIRSITRRDSDSVERYLNDIGKIDLLSVEDEISLAARIRNGDIGALQQLVKGNLRFVVSVAKKYQERGLKLSDLISEGNIGLIKAASRFDDTKGFKFISFAVWWIRQSILLAIAEQKRLVRLPINQVLAIETINRAIIELEQKLERTPTVEELVAHTTLSTDKIACYLNSTVRPYSLDHIADEKNGFTLLDIIGDKSIPGSDHLTFNTSLLVDLNRSLSILPKREQKILMLFYGINGYPKTSLDDMEPIFNLGRDRIRKLRDKAHKTLSLKCCNTLSDYFN</sequence>
<dbReference type="GO" id="GO:0016987">
    <property type="term" value="F:sigma factor activity"/>
    <property type="evidence" value="ECO:0007669"/>
    <property type="project" value="UniProtKB-KW"/>
</dbReference>
<dbReference type="EMBL" id="SJSM01000022">
    <property type="protein sequence ID" value="TCC87892.1"/>
    <property type="molecule type" value="Genomic_DNA"/>
</dbReference>
<dbReference type="Pfam" id="PF00140">
    <property type="entry name" value="Sigma70_r1_2"/>
    <property type="match status" value="1"/>
</dbReference>
<dbReference type="SUPFAM" id="SSF88659">
    <property type="entry name" value="Sigma3 and sigma4 domains of RNA polymerase sigma factors"/>
    <property type="match status" value="2"/>
</dbReference>
<keyword evidence="4" id="KW-0804">Transcription</keyword>
<evidence type="ECO:0000313" key="6">
    <source>
        <dbReference type="EMBL" id="TCC87892.1"/>
    </source>
</evidence>
<dbReference type="PANTHER" id="PTHR30603:SF47">
    <property type="entry name" value="RNA POLYMERASE SIGMA FACTOR SIGD, CHLOROPLASTIC"/>
    <property type="match status" value="1"/>
</dbReference>
<keyword evidence="1" id="KW-0805">Transcription regulation</keyword>
<evidence type="ECO:0000256" key="1">
    <source>
        <dbReference type="ARBA" id="ARBA00023015"/>
    </source>
</evidence>
<dbReference type="Proteomes" id="UP000291117">
    <property type="component" value="Unassembled WGS sequence"/>
</dbReference>